<evidence type="ECO:0000313" key="2">
    <source>
        <dbReference type="Proteomes" id="UP000288178"/>
    </source>
</evidence>
<gene>
    <name evidence="1" type="ORF">ENE75_03570</name>
</gene>
<organism evidence="1 2">
    <name type="scientific">Rubrivivax albus</name>
    <dbReference type="NCBI Taxonomy" id="2499835"/>
    <lineage>
        <taxon>Bacteria</taxon>
        <taxon>Pseudomonadati</taxon>
        <taxon>Pseudomonadota</taxon>
        <taxon>Betaproteobacteria</taxon>
        <taxon>Burkholderiales</taxon>
        <taxon>Sphaerotilaceae</taxon>
        <taxon>Rubrivivax</taxon>
    </lineage>
</organism>
<evidence type="ECO:0000313" key="1">
    <source>
        <dbReference type="EMBL" id="RVT53968.1"/>
    </source>
</evidence>
<sequence length="229" mass="23669">MAHTPHPSAATLQAKLTELTTAIRLAEADRARYALDEACGDAGAAGRLTAVEGELTRYRLQVERLDAALVAAKEAEAQVDEASIVADLDAAKSAALDGAILSHAKALDAAMGAALKAATAYVEAGRARREAVHAAGRALQALQPEFRMLDASVAVGSLADGAAARDVVLSRTAEFLRVFGLEHLLSASYSGTAGTVETVVAANHELVVERLAGWTPEVVRAAHEPAEAA</sequence>
<protein>
    <submittedName>
        <fullName evidence="1">Uncharacterized protein</fullName>
    </submittedName>
</protein>
<accession>A0A3S2VZI0</accession>
<comment type="caution">
    <text evidence="1">The sequence shown here is derived from an EMBL/GenBank/DDBJ whole genome shotgun (WGS) entry which is preliminary data.</text>
</comment>
<dbReference type="EMBL" id="SACT01000001">
    <property type="protein sequence ID" value="RVT53968.1"/>
    <property type="molecule type" value="Genomic_DNA"/>
</dbReference>
<dbReference type="Proteomes" id="UP000288178">
    <property type="component" value="Unassembled WGS sequence"/>
</dbReference>
<dbReference type="RefSeq" id="WP_128195670.1">
    <property type="nucleotide sequence ID" value="NZ_SACT01000001.1"/>
</dbReference>
<keyword evidence="2" id="KW-1185">Reference proteome</keyword>
<reference evidence="1 2" key="1">
    <citation type="submission" date="2019-01" db="EMBL/GenBank/DDBJ databases">
        <authorList>
            <person name="Chen W.-M."/>
        </authorList>
    </citation>
    <scope>NUCLEOTIDE SEQUENCE [LARGE SCALE GENOMIC DNA]</scope>
    <source>
        <strain evidence="1 2">ICH-3</strain>
    </source>
</reference>
<name>A0A3S2VZI0_9BURK</name>
<dbReference type="AlphaFoldDB" id="A0A3S2VZI0"/>
<proteinExistence type="predicted"/>